<dbReference type="Proteomes" id="UP001174909">
    <property type="component" value="Unassembled WGS sequence"/>
</dbReference>
<evidence type="ECO:0000313" key="2">
    <source>
        <dbReference type="Proteomes" id="UP001174909"/>
    </source>
</evidence>
<sequence>VVVQLVEASLQGAAEQRWSLARRNSCYSSQTVQPWHTRARAKACSKTEPRFLPWLLAQFHGSIRREVPLLLSPT</sequence>
<name>A0AA35SXH8_GEOBA</name>
<reference evidence="1" key="1">
    <citation type="submission" date="2023-03" db="EMBL/GenBank/DDBJ databases">
        <authorList>
            <person name="Steffen K."/>
            <person name="Cardenas P."/>
        </authorList>
    </citation>
    <scope>NUCLEOTIDE SEQUENCE</scope>
</reference>
<accession>A0AA35SXH8</accession>
<evidence type="ECO:0000313" key="1">
    <source>
        <dbReference type="EMBL" id="CAI8037203.1"/>
    </source>
</evidence>
<feature type="non-terminal residue" evidence="1">
    <location>
        <position position="74"/>
    </location>
</feature>
<organism evidence="1 2">
    <name type="scientific">Geodia barretti</name>
    <name type="common">Barrett's horny sponge</name>
    <dbReference type="NCBI Taxonomy" id="519541"/>
    <lineage>
        <taxon>Eukaryota</taxon>
        <taxon>Metazoa</taxon>
        <taxon>Porifera</taxon>
        <taxon>Demospongiae</taxon>
        <taxon>Heteroscleromorpha</taxon>
        <taxon>Tetractinellida</taxon>
        <taxon>Astrophorina</taxon>
        <taxon>Geodiidae</taxon>
        <taxon>Geodia</taxon>
    </lineage>
</organism>
<comment type="caution">
    <text evidence="1">The sequence shown here is derived from an EMBL/GenBank/DDBJ whole genome shotgun (WGS) entry which is preliminary data.</text>
</comment>
<gene>
    <name evidence="1" type="ORF">GBAR_LOCUS20807</name>
</gene>
<feature type="non-terminal residue" evidence="1">
    <location>
        <position position="1"/>
    </location>
</feature>
<dbReference type="EMBL" id="CASHTH010002914">
    <property type="protein sequence ID" value="CAI8037203.1"/>
    <property type="molecule type" value="Genomic_DNA"/>
</dbReference>
<protein>
    <submittedName>
        <fullName evidence="1">Uncharacterized protein</fullName>
    </submittedName>
</protein>
<proteinExistence type="predicted"/>
<keyword evidence="2" id="KW-1185">Reference proteome</keyword>
<dbReference type="AlphaFoldDB" id="A0AA35SXH8"/>